<keyword evidence="2" id="KW-1185">Reference proteome</keyword>
<gene>
    <name evidence="1" type="ORF">R50_2094</name>
</gene>
<proteinExistence type="predicted"/>
<dbReference type="AlphaFoldDB" id="A0A6F8ZIT9"/>
<evidence type="ECO:0000313" key="2">
    <source>
        <dbReference type="Proteomes" id="UP000503399"/>
    </source>
</evidence>
<reference evidence="1 2" key="1">
    <citation type="submission" date="2020-02" db="EMBL/GenBank/DDBJ databases">
        <authorList>
            <person name="Hogendoorn C."/>
        </authorList>
    </citation>
    <scope>NUCLEOTIDE SEQUENCE [LARGE SCALE GENOMIC DNA]</scope>
    <source>
        <strain evidence="1">R501</strain>
    </source>
</reference>
<evidence type="ECO:0000313" key="1">
    <source>
        <dbReference type="EMBL" id="CAB1129591.1"/>
    </source>
</evidence>
<protein>
    <submittedName>
        <fullName evidence="1">Uncharacterized protein</fullName>
    </submittedName>
</protein>
<dbReference type="EMBL" id="LR778114">
    <property type="protein sequence ID" value="CAB1129591.1"/>
    <property type="molecule type" value="Genomic_DNA"/>
</dbReference>
<accession>A0A6F8ZIT9</accession>
<sequence>MLSRPPRSDTEALARHEAAWFWRSLEWGPYARPETWAIVAWLTQDIWPSSLAEAWEREPRRPVADWLRLERLGAVLWAMVACAVEGRARARWGAGWLDCGPLLRAGGVE</sequence>
<organism evidence="1 2">
    <name type="scientific">Candidatus Hydrogenisulfobacillus filiaventi</name>
    <dbReference type="NCBI Taxonomy" id="2707344"/>
    <lineage>
        <taxon>Bacteria</taxon>
        <taxon>Bacillati</taxon>
        <taxon>Bacillota</taxon>
        <taxon>Clostridia</taxon>
        <taxon>Eubacteriales</taxon>
        <taxon>Clostridiales Family XVII. Incertae Sedis</taxon>
        <taxon>Candidatus Hydrogenisulfobacillus</taxon>
    </lineage>
</organism>
<dbReference type="Proteomes" id="UP000503399">
    <property type="component" value="Chromosome"/>
</dbReference>
<name>A0A6F8ZIT9_9FIRM</name>
<dbReference type="KEGG" id="hfv:R50_2094"/>